<sequence length="158" mass="17201">MFFGGLVPSLSLPQLPIALAGATRQYAAAAALPSRALRGLYGGKEVQFGNKVSKDGGNKTRRKWKPNVVSKNLYSDILEKKFKLKVTTYVLRCIKKHGSLDNYLLNTNVKNIRSDVGLELKKRVELALRAQREGMAGQVAQTEAVDETLAGSPTQNGA</sequence>
<evidence type="ECO:0000313" key="5">
    <source>
        <dbReference type="EMBL" id="WZN62629.1"/>
    </source>
</evidence>
<dbReference type="Proteomes" id="UP001472866">
    <property type="component" value="Chromosome 06"/>
</dbReference>
<protein>
    <recommendedName>
        <fullName evidence="4">Large ribosomal subunit protein bL28m</fullName>
    </recommendedName>
</protein>
<proteinExistence type="inferred from homology"/>
<evidence type="ECO:0000256" key="3">
    <source>
        <dbReference type="ARBA" id="ARBA00023274"/>
    </source>
</evidence>
<keyword evidence="6" id="KW-1185">Reference proteome</keyword>
<dbReference type="PANTHER" id="PTHR13528:SF2">
    <property type="entry name" value="LARGE RIBOSOMAL SUBUNIT PROTEIN BL28M"/>
    <property type="match status" value="1"/>
</dbReference>
<organism evidence="5 6">
    <name type="scientific">Chloropicon roscoffensis</name>
    <dbReference type="NCBI Taxonomy" id="1461544"/>
    <lineage>
        <taxon>Eukaryota</taxon>
        <taxon>Viridiplantae</taxon>
        <taxon>Chlorophyta</taxon>
        <taxon>Chloropicophyceae</taxon>
        <taxon>Chloropicales</taxon>
        <taxon>Chloropicaceae</taxon>
        <taxon>Chloropicon</taxon>
    </lineage>
</organism>
<dbReference type="InterPro" id="IPR034704">
    <property type="entry name" value="Ribosomal_bL28/bL31-like_sf"/>
</dbReference>
<dbReference type="GO" id="GO:0003735">
    <property type="term" value="F:structural constituent of ribosome"/>
    <property type="evidence" value="ECO:0007669"/>
    <property type="project" value="InterPro"/>
</dbReference>
<evidence type="ECO:0000256" key="4">
    <source>
        <dbReference type="ARBA" id="ARBA00035269"/>
    </source>
</evidence>
<dbReference type="InterPro" id="IPR037147">
    <property type="entry name" value="Ribosomal_bL28_sf"/>
</dbReference>
<accession>A0AAX4PA70</accession>
<dbReference type="PANTHER" id="PTHR13528">
    <property type="entry name" value="39S RIBOSOMAL PROTEIN L28, MITOCHONDRIAL"/>
    <property type="match status" value="1"/>
</dbReference>
<name>A0AAX4PA70_9CHLO</name>
<gene>
    <name evidence="5" type="ORF">HKI87_06g41700</name>
</gene>
<keyword evidence="2 5" id="KW-0689">Ribosomal protein</keyword>
<dbReference type="Gene3D" id="2.30.170.40">
    <property type="entry name" value="Ribosomal protein L28/L24"/>
    <property type="match status" value="1"/>
</dbReference>
<dbReference type="GO" id="GO:0005762">
    <property type="term" value="C:mitochondrial large ribosomal subunit"/>
    <property type="evidence" value="ECO:0007669"/>
    <property type="project" value="TreeGrafter"/>
</dbReference>
<dbReference type="Pfam" id="PF00830">
    <property type="entry name" value="Ribosomal_L28"/>
    <property type="match status" value="1"/>
</dbReference>
<dbReference type="InterPro" id="IPR026569">
    <property type="entry name" value="Ribosomal_bL28"/>
</dbReference>
<keyword evidence="3" id="KW-0687">Ribonucleoprotein</keyword>
<comment type="similarity">
    <text evidence="1">Belongs to the bacterial ribosomal protein bL28 family.</text>
</comment>
<reference evidence="5 6" key="1">
    <citation type="submission" date="2024-03" db="EMBL/GenBank/DDBJ databases">
        <title>Complete genome sequence of the green alga Chloropicon roscoffensis RCC1871.</title>
        <authorList>
            <person name="Lemieux C."/>
            <person name="Pombert J.-F."/>
            <person name="Otis C."/>
            <person name="Turmel M."/>
        </authorList>
    </citation>
    <scope>NUCLEOTIDE SEQUENCE [LARGE SCALE GENOMIC DNA]</scope>
    <source>
        <strain evidence="5 6">RCC1871</strain>
    </source>
</reference>
<evidence type="ECO:0000256" key="2">
    <source>
        <dbReference type="ARBA" id="ARBA00022980"/>
    </source>
</evidence>
<dbReference type="FunFam" id="2.30.170.40:FF:000003">
    <property type="entry name" value="54S ribosomal protein L24"/>
    <property type="match status" value="1"/>
</dbReference>
<dbReference type="SUPFAM" id="SSF143800">
    <property type="entry name" value="L28p-like"/>
    <property type="match status" value="1"/>
</dbReference>
<dbReference type="AlphaFoldDB" id="A0AAX4PA70"/>
<dbReference type="EMBL" id="CP151506">
    <property type="protein sequence ID" value="WZN62629.1"/>
    <property type="molecule type" value="Genomic_DNA"/>
</dbReference>
<evidence type="ECO:0000256" key="1">
    <source>
        <dbReference type="ARBA" id="ARBA00008760"/>
    </source>
</evidence>
<evidence type="ECO:0000313" key="6">
    <source>
        <dbReference type="Proteomes" id="UP001472866"/>
    </source>
</evidence>